<keyword evidence="12" id="KW-1185">Reference proteome</keyword>
<evidence type="ECO:0000256" key="3">
    <source>
        <dbReference type="ARBA" id="ARBA00022475"/>
    </source>
</evidence>
<dbReference type="SUPFAM" id="SSF103473">
    <property type="entry name" value="MFS general substrate transporter"/>
    <property type="match status" value="1"/>
</dbReference>
<feature type="transmembrane region" description="Helical" evidence="9">
    <location>
        <begin position="453"/>
        <end position="475"/>
    </location>
</feature>
<dbReference type="PANTHER" id="PTHR48021">
    <property type="match status" value="1"/>
</dbReference>
<evidence type="ECO:0000256" key="6">
    <source>
        <dbReference type="ARBA" id="ARBA00022989"/>
    </source>
</evidence>
<feature type="transmembrane region" description="Helical" evidence="9">
    <location>
        <begin position="39"/>
        <end position="63"/>
    </location>
</feature>
<feature type="transmembrane region" description="Helical" evidence="9">
    <location>
        <begin position="83"/>
        <end position="107"/>
    </location>
</feature>
<proteinExistence type="predicted"/>
<feature type="domain" description="Major facilitator superfamily (MFS) profile" evidence="10">
    <location>
        <begin position="44"/>
        <end position="479"/>
    </location>
</feature>
<dbReference type="PANTHER" id="PTHR48021:SF47">
    <property type="entry name" value="GH17672P"/>
    <property type="match status" value="1"/>
</dbReference>
<evidence type="ECO:0000259" key="10">
    <source>
        <dbReference type="PROSITE" id="PS50850"/>
    </source>
</evidence>
<name>A0A9N9X5C5_PHACE</name>
<keyword evidence="3" id="KW-1003">Cell membrane</keyword>
<dbReference type="EMBL" id="OU896714">
    <property type="protein sequence ID" value="CAG9824729.1"/>
    <property type="molecule type" value="Genomic_DNA"/>
</dbReference>
<feature type="transmembrane region" description="Helical" evidence="9">
    <location>
        <begin position="323"/>
        <end position="342"/>
    </location>
</feature>
<dbReference type="PROSITE" id="PS50850">
    <property type="entry name" value="MFS"/>
    <property type="match status" value="1"/>
</dbReference>
<sequence length="493" mass="54115">MEMGKIADSKEVIYIPSGNISDNQQELIRDDEHKRRETLFLHLSAFTACMVLFAGTTDMVWTSPVIPKLKSNDSDINPLGQPITAYQISLIAGLPALTLVVGGLAFAKLPNLIGRKRAIMCMAAGMLASNIAVACGGHVYVYYVGRSAFSLFRGAASIAVPIYLSEICEDCNRVKFGCLMGLANPAGNLFGYLVGPVTSVRVFTLLCVAPLVPSLLFFSTVVPESPVYLASVKDRVGSIRALGKLRRYEEPEEIERDYKRIEESLEARAGVKSSGFLSLFKTRAVRRGLLIGVGLKLAQNFAGVVVIMSFLGPMFNDAGTRLSGNSVAILVGIVKIITFLVTSFTVEKVGRRPLLLFSCIGSGIPLFFLGLYFYWKNNNQMFIEDIRWLPIVCILGYIIFFSLGLGPIPIALVSQLFPSDIISVAISFTMTIMAIVVFLLTSAYPIVSEILGVHYFIWLFSMCCFVSSGFIYFMVPETKGKSILEIQKLLEKK</sequence>
<evidence type="ECO:0000256" key="2">
    <source>
        <dbReference type="ARBA" id="ARBA00022448"/>
    </source>
</evidence>
<dbReference type="PRINTS" id="PR00171">
    <property type="entry name" value="SUGRTRNSPORT"/>
</dbReference>
<evidence type="ECO:0000256" key="1">
    <source>
        <dbReference type="ARBA" id="ARBA00004651"/>
    </source>
</evidence>
<dbReference type="PROSITE" id="PS00216">
    <property type="entry name" value="SUGAR_TRANSPORT_1"/>
    <property type="match status" value="1"/>
</dbReference>
<dbReference type="InterPro" id="IPR005828">
    <property type="entry name" value="MFS_sugar_transport-like"/>
</dbReference>
<evidence type="ECO:0000256" key="5">
    <source>
        <dbReference type="ARBA" id="ARBA00022692"/>
    </source>
</evidence>
<dbReference type="Pfam" id="PF00083">
    <property type="entry name" value="Sugar_tr"/>
    <property type="match status" value="1"/>
</dbReference>
<keyword evidence="6 9" id="KW-1133">Transmembrane helix</keyword>
<dbReference type="GO" id="GO:0005886">
    <property type="term" value="C:plasma membrane"/>
    <property type="evidence" value="ECO:0007669"/>
    <property type="project" value="UniProtKB-SubCell"/>
</dbReference>
<gene>
    <name evidence="11" type="ORF">PHAECO_LOCUS11691</name>
</gene>
<dbReference type="Proteomes" id="UP001153737">
    <property type="component" value="Chromosome 8"/>
</dbReference>
<evidence type="ECO:0000256" key="4">
    <source>
        <dbReference type="ARBA" id="ARBA00022597"/>
    </source>
</evidence>
<feature type="transmembrane region" description="Helical" evidence="9">
    <location>
        <begin position="387"/>
        <end position="412"/>
    </location>
</feature>
<feature type="transmembrane region" description="Helical" evidence="9">
    <location>
        <begin position="424"/>
        <end position="447"/>
    </location>
</feature>
<feature type="transmembrane region" description="Helical" evidence="9">
    <location>
        <begin position="354"/>
        <end position="375"/>
    </location>
</feature>
<dbReference type="InterPro" id="IPR050549">
    <property type="entry name" value="MFS_Trehalose_Transporter"/>
</dbReference>
<evidence type="ECO:0000256" key="8">
    <source>
        <dbReference type="ARBA" id="ARBA00023180"/>
    </source>
</evidence>
<feature type="transmembrane region" description="Helical" evidence="9">
    <location>
        <begin position="119"/>
        <end position="141"/>
    </location>
</feature>
<dbReference type="AlphaFoldDB" id="A0A9N9X5C5"/>
<reference evidence="11" key="1">
    <citation type="submission" date="2022-01" db="EMBL/GenBank/DDBJ databases">
        <authorList>
            <person name="King R."/>
        </authorList>
    </citation>
    <scope>NUCLEOTIDE SEQUENCE</scope>
</reference>
<protein>
    <recommendedName>
        <fullName evidence="10">Major facilitator superfamily (MFS) profile domain-containing protein</fullName>
    </recommendedName>
</protein>
<dbReference type="InterPro" id="IPR036259">
    <property type="entry name" value="MFS_trans_sf"/>
</dbReference>
<keyword evidence="2" id="KW-0813">Transport</keyword>
<evidence type="ECO:0000256" key="9">
    <source>
        <dbReference type="SAM" id="Phobius"/>
    </source>
</evidence>
<dbReference type="InterPro" id="IPR003663">
    <property type="entry name" value="Sugar/inositol_transpt"/>
</dbReference>
<organism evidence="11 12">
    <name type="scientific">Phaedon cochleariae</name>
    <name type="common">Mustard beetle</name>
    <dbReference type="NCBI Taxonomy" id="80249"/>
    <lineage>
        <taxon>Eukaryota</taxon>
        <taxon>Metazoa</taxon>
        <taxon>Ecdysozoa</taxon>
        <taxon>Arthropoda</taxon>
        <taxon>Hexapoda</taxon>
        <taxon>Insecta</taxon>
        <taxon>Pterygota</taxon>
        <taxon>Neoptera</taxon>
        <taxon>Endopterygota</taxon>
        <taxon>Coleoptera</taxon>
        <taxon>Polyphaga</taxon>
        <taxon>Cucujiformia</taxon>
        <taxon>Chrysomeloidea</taxon>
        <taxon>Chrysomelidae</taxon>
        <taxon>Chrysomelinae</taxon>
        <taxon>Chrysomelini</taxon>
        <taxon>Phaedon</taxon>
    </lineage>
</organism>
<dbReference type="FunFam" id="1.20.1250.20:FF:000218">
    <property type="entry name" value="facilitated trehalose transporter Tret1"/>
    <property type="match status" value="1"/>
</dbReference>
<keyword evidence="7 9" id="KW-0472">Membrane</keyword>
<dbReference type="Gene3D" id="1.20.1250.20">
    <property type="entry name" value="MFS general substrate transporter like domains"/>
    <property type="match status" value="1"/>
</dbReference>
<evidence type="ECO:0000313" key="11">
    <source>
        <dbReference type="EMBL" id="CAG9824729.1"/>
    </source>
</evidence>
<comment type="subcellular location">
    <subcellularLocation>
        <location evidence="1">Cell membrane</location>
        <topology evidence="1">Multi-pass membrane protein</topology>
    </subcellularLocation>
</comment>
<reference evidence="11" key="2">
    <citation type="submission" date="2022-10" db="EMBL/GenBank/DDBJ databases">
        <authorList>
            <consortium name="ENA_rothamsted_submissions"/>
            <consortium name="culmorum"/>
            <person name="King R."/>
        </authorList>
    </citation>
    <scope>NUCLEOTIDE SEQUENCE</scope>
</reference>
<feature type="transmembrane region" description="Helical" evidence="9">
    <location>
        <begin position="200"/>
        <end position="222"/>
    </location>
</feature>
<keyword evidence="5 9" id="KW-0812">Transmembrane</keyword>
<keyword evidence="8" id="KW-0325">Glycoprotein</keyword>
<keyword evidence="4" id="KW-0762">Sugar transport</keyword>
<dbReference type="GO" id="GO:0022857">
    <property type="term" value="F:transmembrane transporter activity"/>
    <property type="evidence" value="ECO:0007669"/>
    <property type="project" value="InterPro"/>
</dbReference>
<dbReference type="OrthoDB" id="6696619at2759"/>
<dbReference type="InterPro" id="IPR005829">
    <property type="entry name" value="Sugar_transporter_CS"/>
</dbReference>
<feature type="transmembrane region" description="Helical" evidence="9">
    <location>
        <begin position="289"/>
        <end position="311"/>
    </location>
</feature>
<evidence type="ECO:0000313" key="12">
    <source>
        <dbReference type="Proteomes" id="UP001153737"/>
    </source>
</evidence>
<evidence type="ECO:0000256" key="7">
    <source>
        <dbReference type="ARBA" id="ARBA00023136"/>
    </source>
</evidence>
<dbReference type="InterPro" id="IPR020846">
    <property type="entry name" value="MFS_dom"/>
</dbReference>
<accession>A0A9N9X5C5</accession>